<evidence type="ECO:0000256" key="2">
    <source>
        <dbReference type="ARBA" id="ARBA00022692"/>
    </source>
</evidence>
<dbReference type="GO" id="GO:0016020">
    <property type="term" value="C:membrane"/>
    <property type="evidence" value="ECO:0007669"/>
    <property type="project" value="UniProtKB-SubCell"/>
</dbReference>
<dbReference type="InterPro" id="IPR050382">
    <property type="entry name" value="MFS_Na/Anion_cotransporter"/>
</dbReference>
<dbReference type="EMBL" id="BMAT01008884">
    <property type="protein sequence ID" value="GFR94338.1"/>
    <property type="molecule type" value="Genomic_DNA"/>
</dbReference>
<dbReference type="AlphaFoldDB" id="A0AAV4HB68"/>
<keyword evidence="2 6" id="KW-0812">Transmembrane</keyword>
<feature type="transmembrane region" description="Helical" evidence="6">
    <location>
        <begin position="92"/>
        <end position="112"/>
    </location>
</feature>
<evidence type="ECO:0000256" key="1">
    <source>
        <dbReference type="ARBA" id="ARBA00004141"/>
    </source>
</evidence>
<keyword evidence="4 6" id="KW-0472">Membrane</keyword>
<evidence type="ECO:0000256" key="3">
    <source>
        <dbReference type="ARBA" id="ARBA00022989"/>
    </source>
</evidence>
<sequence>MESQTCNETDDGLAKEGWSKEHYEQPVTYREAKTTIKERTGGYWTKQDPLVRQNRSILPTLCNIRFGSVVSGFIIASGACLAVSFFDRENRWVAITFLTVTMFFQAVGTSHLTSIPMDIAPRYAGTVMSLTMSVALLLALSGPLAVSSLTPTGSYSEWRVVWCLMSAIFFSASLVFFIFGQASIQPWAAAVPEAVDSNRALEQPQTEMSMESVYVVEFSQEPGNLQGYSRHVISSEPVAQTSEYKNLELGAINNQECHAIPNHSHFNKSNYANQSEERSVFKIERDNQAFEKDLPLEEERENMASSNCLSTPTQCSELDSTQLAGLSRTDASTEQSNTGSSDNLSTQGKKPMALSAQDKMAIAESTRL</sequence>
<organism evidence="7 8">
    <name type="scientific">Elysia marginata</name>
    <dbReference type="NCBI Taxonomy" id="1093978"/>
    <lineage>
        <taxon>Eukaryota</taxon>
        <taxon>Metazoa</taxon>
        <taxon>Spiralia</taxon>
        <taxon>Lophotrochozoa</taxon>
        <taxon>Mollusca</taxon>
        <taxon>Gastropoda</taxon>
        <taxon>Heterobranchia</taxon>
        <taxon>Euthyneura</taxon>
        <taxon>Panpulmonata</taxon>
        <taxon>Sacoglossa</taxon>
        <taxon>Placobranchoidea</taxon>
        <taxon>Plakobranchidae</taxon>
        <taxon>Elysia</taxon>
    </lineage>
</organism>
<feature type="compositionally biased region" description="Polar residues" evidence="5">
    <location>
        <begin position="324"/>
        <end position="348"/>
    </location>
</feature>
<dbReference type="Gene3D" id="1.20.1250.20">
    <property type="entry name" value="MFS general substrate transporter like domains"/>
    <property type="match status" value="1"/>
</dbReference>
<accession>A0AAV4HB68</accession>
<dbReference type="InterPro" id="IPR036259">
    <property type="entry name" value="MFS_trans_sf"/>
</dbReference>
<evidence type="ECO:0000256" key="5">
    <source>
        <dbReference type="SAM" id="MobiDB-lite"/>
    </source>
</evidence>
<feature type="transmembrane region" description="Helical" evidence="6">
    <location>
        <begin position="158"/>
        <end position="179"/>
    </location>
</feature>
<feature type="transmembrane region" description="Helical" evidence="6">
    <location>
        <begin position="124"/>
        <end position="146"/>
    </location>
</feature>
<feature type="transmembrane region" description="Helical" evidence="6">
    <location>
        <begin position="62"/>
        <end position="86"/>
    </location>
</feature>
<keyword evidence="3 6" id="KW-1133">Transmembrane helix</keyword>
<feature type="region of interest" description="Disordered" evidence="5">
    <location>
        <begin position="324"/>
        <end position="368"/>
    </location>
</feature>
<dbReference type="PANTHER" id="PTHR11662">
    <property type="entry name" value="SOLUTE CARRIER FAMILY 17"/>
    <property type="match status" value="1"/>
</dbReference>
<proteinExistence type="predicted"/>
<evidence type="ECO:0000256" key="4">
    <source>
        <dbReference type="ARBA" id="ARBA00023136"/>
    </source>
</evidence>
<evidence type="ECO:0000313" key="7">
    <source>
        <dbReference type="EMBL" id="GFR94338.1"/>
    </source>
</evidence>
<reference evidence="7 8" key="1">
    <citation type="journal article" date="2021" name="Elife">
        <title>Chloroplast acquisition without the gene transfer in kleptoplastic sea slugs, Plakobranchus ocellatus.</title>
        <authorList>
            <person name="Maeda T."/>
            <person name="Takahashi S."/>
            <person name="Yoshida T."/>
            <person name="Shimamura S."/>
            <person name="Takaki Y."/>
            <person name="Nagai Y."/>
            <person name="Toyoda A."/>
            <person name="Suzuki Y."/>
            <person name="Arimoto A."/>
            <person name="Ishii H."/>
            <person name="Satoh N."/>
            <person name="Nishiyama T."/>
            <person name="Hasebe M."/>
            <person name="Maruyama T."/>
            <person name="Minagawa J."/>
            <person name="Obokata J."/>
            <person name="Shigenobu S."/>
        </authorList>
    </citation>
    <scope>NUCLEOTIDE SEQUENCE [LARGE SCALE GENOMIC DNA]</scope>
</reference>
<protein>
    <submittedName>
        <fullName evidence="7">Vesicular glutamate transporter 1</fullName>
    </submittedName>
</protein>
<keyword evidence="8" id="KW-1185">Reference proteome</keyword>
<dbReference type="PANTHER" id="PTHR11662:SF399">
    <property type="entry name" value="FI19708P1-RELATED"/>
    <property type="match status" value="1"/>
</dbReference>
<comment type="subcellular location">
    <subcellularLocation>
        <location evidence="1">Membrane</location>
        <topology evidence="1">Multi-pass membrane protein</topology>
    </subcellularLocation>
</comment>
<evidence type="ECO:0000256" key="6">
    <source>
        <dbReference type="SAM" id="Phobius"/>
    </source>
</evidence>
<dbReference type="SUPFAM" id="SSF103473">
    <property type="entry name" value="MFS general substrate transporter"/>
    <property type="match status" value="1"/>
</dbReference>
<comment type="caution">
    <text evidence="7">The sequence shown here is derived from an EMBL/GenBank/DDBJ whole genome shotgun (WGS) entry which is preliminary data.</text>
</comment>
<name>A0AAV4HB68_9GAST</name>
<dbReference type="Proteomes" id="UP000762676">
    <property type="component" value="Unassembled WGS sequence"/>
</dbReference>
<gene>
    <name evidence="7" type="ORF">ElyMa_004400300</name>
</gene>
<evidence type="ECO:0000313" key="8">
    <source>
        <dbReference type="Proteomes" id="UP000762676"/>
    </source>
</evidence>